<dbReference type="PANTHER" id="PTHR22901:SF0">
    <property type="entry name" value="SIALATE O-ACETYLESTERASE"/>
    <property type="match status" value="1"/>
</dbReference>
<protein>
    <recommendedName>
        <fullName evidence="5">RTX family exoprotein</fullName>
    </recommendedName>
</protein>
<evidence type="ECO:0000313" key="4">
    <source>
        <dbReference type="Proteomes" id="UP000003635"/>
    </source>
</evidence>
<dbReference type="EMBL" id="AAOT01000003">
    <property type="protein sequence ID" value="EAR52493.1"/>
    <property type="molecule type" value="Genomic_DNA"/>
</dbReference>
<gene>
    <name evidence="3" type="ORF">OG2516_05278</name>
</gene>
<proteinExistence type="predicted"/>
<dbReference type="HOGENOM" id="CLU_005787_0_0_5"/>
<accession>Q2CIU6</accession>
<dbReference type="Gene3D" id="2.60.40.10">
    <property type="entry name" value="Immunoglobulins"/>
    <property type="match status" value="6"/>
</dbReference>
<dbReference type="Pfam" id="PF22783">
    <property type="entry name" value="BapA_N"/>
    <property type="match status" value="1"/>
</dbReference>
<sequence length="966" mass="97089">MSTIDFVVRDDAGNFQRGSMGEGTGQTAVALSDGADISLNLYPGQIAGYSRAGTALQVILANGETLTIEGFFNGTGEQVLFVSAGGELSQVNLVAGEGNVLYASYEEAGDFGKWSPLDDFFFLRGPEILVTDAAAVAAEDDGVGMLLTPLVGGLGFLSPATVGAAAVGAGVLGATVVRPKDGDDDGGQTQGEIITRPDVEITGGTQGTGHIVDGTDHADGVTITGTGEAGGAITVTIGDATAETVVDGDGNWTVTFPSDEVPGGTYEVPVTVVITDENGNTSTAEDIVELDTETFVSFDEDAVEGDGTANAEEVSDGVVLEGTVEAGSTVVVTVGGQAYEAVVEGTTWTCTLPASDVTGGEYELDVSVTATDALGNVATTSGTVTVDTVTTLTIDTASVETDGTVNRDERSDGVTIGGTAEAGATVVLTVSGTDYTTTAGSSGSWSVEVAASDIPSGTYDLEVSATSTDLAGNRTSTSGTIAVDTVVGVTIDTDIEGDGIVNAVEREDGITLSGTADAGAQVEVEFNGAVRTVTASGSGTWSADFTRAEVPAGEVGVVATATATDAAGNSASASGTVVIDTHVTNFGFDSAPVAGDDVINDAEADAGVTIGGTVEAGSTVVVNLGDASRTVDVGADGTWSATFTGSEIPPGETTVPVTVHATDRAGNTAVLNDSVVVDRIVSPLTGSENVTADDIVNAQEAASGITLAGTVEQGSSVTVTFEGTSRAATVAADGAWTVDFAASEIPPGTYTAAVSITATDAAGNVRTITDSFEIDTVAPEVPLVTSTDRGVDGLRSVGISEADEGIAVTSVSASGDKTGLGFEREVDTRYDEIDLHFDSPVSDGSQLVISSTDAAGNQNASLFVLDESGTNVVDVDNPGLEGFDIGSIDLHFALDSELTLSADDLHKLSRNDNELTIHGGSDDSVTIAGATATGESQTIGGRSYDIYSLGDEGGRVIIDEDINVII</sequence>
<feature type="domain" description="Bacterial Ig" evidence="1">
    <location>
        <begin position="218"/>
        <end position="289"/>
    </location>
</feature>
<name>Q2CIU6_OCEGH</name>
<evidence type="ECO:0000313" key="3">
    <source>
        <dbReference type="EMBL" id="EAR52493.1"/>
    </source>
</evidence>
<dbReference type="InterPro" id="IPR013783">
    <property type="entry name" value="Ig-like_fold"/>
</dbReference>
<dbReference type="OrthoDB" id="7858035at2"/>
<dbReference type="Pfam" id="PF17936">
    <property type="entry name" value="Big_6"/>
    <property type="match status" value="1"/>
</dbReference>
<dbReference type="GO" id="GO:0001681">
    <property type="term" value="F:sialate O-acetylesterase activity"/>
    <property type="evidence" value="ECO:0007669"/>
    <property type="project" value="InterPro"/>
</dbReference>
<dbReference type="Proteomes" id="UP000003635">
    <property type="component" value="Unassembled WGS sequence"/>
</dbReference>
<dbReference type="RefSeq" id="WP_007254583.1">
    <property type="nucleotide sequence ID" value="NZ_CH724107.1"/>
</dbReference>
<evidence type="ECO:0000259" key="1">
    <source>
        <dbReference type="Pfam" id="PF17936"/>
    </source>
</evidence>
<dbReference type="InterPro" id="IPR048051">
    <property type="entry name" value="BapA-like_prefix-like"/>
</dbReference>
<evidence type="ECO:0008006" key="5">
    <source>
        <dbReference type="Google" id="ProtNLM"/>
    </source>
</evidence>
<dbReference type="NCBIfam" id="NF033510">
    <property type="entry name" value="Ca_tandemer"/>
    <property type="match status" value="6"/>
</dbReference>
<reference evidence="3 4" key="1">
    <citation type="journal article" date="2010" name="J. Bacteriol.">
        <title>Genome sequences of Oceanicola granulosus HTCC2516(T) and Oceanicola batsensis HTCC2597(TDelta).</title>
        <authorList>
            <person name="Thrash J.C."/>
            <person name="Cho J.C."/>
            <person name="Vergin K.L."/>
            <person name="Giovannoni S.J."/>
        </authorList>
    </citation>
    <scope>NUCLEOTIDE SEQUENCE [LARGE SCALE GENOMIC DNA]</scope>
    <source>
        <strain evidence="4">ATCC BAA-861 / DSM 15982 / KCTC 12143 / HTCC2516</strain>
    </source>
</reference>
<comment type="caution">
    <text evidence="3">The sequence shown here is derived from an EMBL/GenBank/DDBJ whole genome shotgun (WGS) entry which is preliminary data.</text>
</comment>
<dbReference type="eggNOG" id="COG2911">
    <property type="taxonomic scope" value="Bacteria"/>
</dbReference>
<dbReference type="GO" id="GO:0005975">
    <property type="term" value="P:carbohydrate metabolic process"/>
    <property type="evidence" value="ECO:0007669"/>
    <property type="project" value="TreeGrafter"/>
</dbReference>
<dbReference type="InterPro" id="IPR041498">
    <property type="entry name" value="Big_6"/>
</dbReference>
<organism evidence="3 4">
    <name type="scientific">Oceanicola granulosus (strain ATCC BAA-861 / DSM 15982 / KCTC 12143 / HTCC2516)</name>
    <dbReference type="NCBI Taxonomy" id="314256"/>
    <lineage>
        <taxon>Bacteria</taxon>
        <taxon>Pseudomonadati</taxon>
        <taxon>Pseudomonadota</taxon>
        <taxon>Alphaproteobacteria</taxon>
        <taxon>Rhodobacterales</taxon>
        <taxon>Roseobacteraceae</taxon>
        <taxon>Oceanicola</taxon>
    </lineage>
</organism>
<dbReference type="PANTHER" id="PTHR22901">
    <property type="entry name" value="SIALATE O-ACETYLESTERASE"/>
    <property type="match status" value="1"/>
</dbReference>
<keyword evidence="4" id="KW-1185">Reference proteome</keyword>
<evidence type="ECO:0000259" key="2">
    <source>
        <dbReference type="Pfam" id="PF22783"/>
    </source>
</evidence>
<dbReference type="InterPro" id="IPR039329">
    <property type="entry name" value="SIAE"/>
</dbReference>
<feature type="domain" description="Biofilm-associated protein BapA-like prefix-like" evidence="2">
    <location>
        <begin position="24"/>
        <end position="78"/>
    </location>
</feature>
<dbReference type="STRING" id="314256.OG2516_05278"/>
<dbReference type="AlphaFoldDB" id="Q2CIU6"/>